<dbReference type="Proteomes" id="UP000838756">
    <property type="component" value="Unassembled WGS sequence"/>
</dbReference>
<evidence type="ECO:0000313" key="3">
    <source>
        <dbReference type="Proteomes" id="UP000838756"/>
    </source>
</evidence>
<gene>
    <name evidence="2" type="primary">jg15388</name>
    <name evidence="2" type="ORF">PAEG_LOCUS22711</name>
</gene>
<protein>
    <submittedName>
        <fullName evidence="2">Jg15388 protein</fullName>
    </submittedName>
</protein>
<feature type="region of interest" description="Disordered" evidence="1">
    <location>
        <begin position="1"/>
        <end position="44"/>
    </location>
</feature>
<feature type="compositionally biased region" description="Basic and acidic residues" evidence="1">
    <location>
        <begin position="27"/>
        <end position="36"/>
    </location>
</feature>
<evidence type="ECO:0000313" key="2">
    <source>
        <dbReference type="EMBL" id="CAH2254816.1"/>
    </source>
</evidence>
<organism evidence="2 3">
    <name type="scientific">Pararge aegeria aegeria</name>
    <dbReference type="NCBI Taxonomy" id="348720"/>
    <lineage>
        <taxon>Eukaryota</taxon>
        <taxon>Metazoa</taxon>
        <taxon>Ecdysozoa</taxon>
        <taxon>Arthropoda</taxon>
        <taxon>Hexapoda</taxon>
        <taxon>Insecta</taxon>
        <taxon>Pterygota</taxon>
        <taxon>Neoptera</taxon>
        <taxon>Endopterygota</taxon>
        <taxon>Lepidoptera</taxon>
        <taxon>Glossata</taxon>
        <taxon>Ditrysia</taxon>
        <taxon>Papilionoidea</taxon>
        <taxon>Nymphalidae</taxon>
        <taxon>Satyrinae</taxon>
        <taxon>Satyrini</taxon>
        <taxon>Parargina</taxon>
        <taxon>Pararge</taxon>
    </lineage>
</organism>
<proteinExistence type="predicted"/>
<accession>A0A8S4S5Y7</accession>
<keyword evidence="3" id="KW-1185">Reference proteome</keyword>
<dbReference type="EMBL" id="CAKXAJ010026087">
    <property type="protein sequence ID" value="CAH2254816.1"/>
    <property type="molecule type" value="Genomic_DNA"/>
</dbReference>
<reference evidence="2" key="1">
    <citation type="submission" date="2022-03" db="EMBL/GenBank/DDBJ databases">
        <authorList>
            <person name="Lindestad O."/>
        </authorList>
    </citation>
    <scope>NUCLEOTIDE SEQUENCE</scope>
</reference>
<sequence>MIFAMEDHVTGTAHRSVPDVSRTFATTRRDKADGDPPCRPYQVSAHANAPHTLSEPMENKMACQRIVDCATSVLNMLFYSRSRGYNEFYDQVIHSAFHFDRIEKQ</sequence>
<name>A0A8S4S5Y7_9NEOP</name>
<evidence type="ECO:0000256" key="1">
    <source>
        <dbReference type="SAM" id="MobiDB-lite"/>
    </source>
</evidence>
<dbReference type="AlphaFoldDB" id="A0A8S4S5Y7"/>
<comment type="caution">
    <text evidence="2">The sequence shown here is derived from an EMBL/GenBank/DDBJ whole genome shotgun (WGS) entry which is preliminary data.</text>
</comment>